<accession>A0A512TQI7</accession>
<dbReference type="AlphaFoldDB" id="A0A512TQI7"/>
<dbReference type="Proteomes" id="UP000321089">
    <property type="component" value="Unassembled WGS sequence"/>
</dbReference>
<reference evidence="1 2" key="1">
    <citation type="submission" date="2019-07" db="EMBL/GenBank/DDBJ databases">
        <title>Whole genome shotgun sequence of Clostridium butyricum NBRC 3858.</title>
        <authorList>
            <person name="Hosoyama A."/>
            <person name="Uohara A."/>
            <person name="Ohji S."/>
            <person name="Ichikawa N."/>
        </authorList>
    </citation>
    <scope>NUCLEOTIDE SEQUENCE [LARGE SCALE GENOMIC DNA]</scope>
    <source>
        <strain evidence="1 2">NBRC 3858</strain>
    </source>
</reference>
<proteinExistence type="predicted"/>
<dbReference type="EMBL" id="BKBC01000044">
    <property type="protein sequence ID" value="GEQ22248.1"/>
    <property type="molecule type" value="Genomic_DNA"/>
</dbReference>
<dbReference type="RefSeq" id="WP_146868827.1">
    <property type="nucleotide sequence ID" value="NZ_BKBC01000044.1"/>
</dbReference>
<sequence>MEKEKFEIIQQNTLSMDELIDEKEKEIAQKILTDLEGTLVIRATSILKFCLKAIQYTKINKQTAPEVLVQEQLENLEIKIDSKKVSEIASSYVTNHDKA</sequence>
<protein>
    <submittedName>
        <fullName evidence="1">Uncharacterized protein</fullName>
    </submittedName>
</protein>
<comment type="caution">
    <text evidence="1">The sequence shown here is derived from an EMBL/GenBank/DDBJ whole genome shotgun (WGS) entry which is preliminary data.</text>
</comment>
<gene>
    <name evidence="1" type="ORF">CBU02nite_27540</name>
</gene>
<evidence type="ECO:0000313" key="1">
    <source>
        <dbReference type="EMBL" id="GEQ22248.1"/>
    </source>
</evidence>
<evidence type="ECO:0000313" key="2">
    <source>
        <dbReference type="Proteomes" id="UP000321089"/>
    </source>
</evidence>
<name>A0A512TQI7_CLOBU</name>
<organism evidence="1 2">
    <name type="scientific">Clostridium butyricum</name>
    <dbReference type="NCBI Taxonomy" id="1492"/>
    <lineage>
        <taxon>Bacteria</taxon>
        <taxon>Bacillati</taxon>
        <taxon>Bacillota</taxon>
        <taxon>Clostridia</taxon>
        <taxon>Eubacteriales</taxon>
        <taxon>Clostridiaceae</taxon>
        <taxon>Clostridium</taxon>
    </lineage>
</organism>